<organism evidence="1">
    <name type="scientific">Arundo donax</name>
    <name type="common">Giant reed</name>
    <name type="synonym">Donax arundinaceus</name>
    <dbReference type="NCBI Taxonomy" id="35708"/>
    <lineage>
        <taxon>Eukaryota</taxon>
        <taxon>Viridiplantae</taxon>
        <taxon>Streptophyta</taxon>
        <taxon>Embryophyta</taxon>
        <taxon>Tracheophyta</taxon>
        <taxon>Spermatophyta</taxon>
        <taxon>Magnoliopsida</taxon>
        <taxon>Liliopsida</taxon>
        <taxon>Poales</taxon>
        <taxon>Poaceae</taxon>
        <taxon>PACMAD clade</taxon>
        <taxon>Arundinoideae</taxon>
        <taxon>Arundineae</taxon>
        <taxon>Arundo</taxon>
    </lineage>
</organism>
<reference evidence="1" key="1">
    <citation type="submission" date="2014-09" db="EMBL/GenBank/DDBJ databases">
        <authorList>
            <person name="Magalhaes I.L.F."/>
            <person name="Oliveira U."/>
            <person name="Santos F.R."/>
            <person name="Vidigal T.H.D.A."/>
            <person name="Brescovit A.D."/>
            <person name="Santos A.J."/>
        </authorList>
    </citation>
    <scope>NUCLEOTIDE SEQUENCE</scope>
    <source>
        <tissue evidence="1">Shoot tissue taken approximately 20 cm above the soil surface</tissue>
    </source>
</reference>
<reference evidence="1" key="2">
    <citation type="journal article" date="2015" name="Data Brief">
        <title>Shoot transcriptome of the giant reed, Arundo donax.</title>
        <authorList>
            <person name="Barrero R.A."/>
            <person name="Guerrero F.D."/>
            <person name="Moolhuijzen P."/>
            <person name="Goolsby J.A."/>
            <person name="Tidwell J."/>
            <person name="Bellgard S.E."/>
            <person name="Bellgard M.I."/>
        </authorList>
    </citation>
    <scope>NUCLEOTIDE SEQUENCE</scope>
    <source>
        <tissue evidence="1">Shoot tissue taken approximately 20 cm above the soil surface</tissue>
    </source>
</reference>
<dbReference type="AlphaFoldDB" id="A0A0A8ZES6"/>
<proteinExistence type="predicted"/>
<protein>
    <submittedName>
        <fullName evidence="1">Uncharacterized protein</fullName>
    </submittedName>
</protein>
<sequence length="17" mass="1711">MSLRCPVTGCGSCGPRS</sequence>
<dbReference type="EMBL" id="GBRH01260579">
    <property type="protein sequence ID" value="JAD37316.1"/>
    <property type="molecule type" value="Transcribed_RNA"/>
</dbReference>
<accession>A0A0A8ZES6</accession>
<name>A0A0A8ZES6_ARUDO</name>
<evidence type="ECO:0000313" key="1">
    <source>
        <dbReference type="EMBL" id="JAD37316.1"/>
    </source>
</evidence>